<dbReference type="Gene3D" id="1.10.287.70">
    <property type="match status" value="1"/>
</dbReference>
<sequence>MLGVVVHDHVLRCIIIYLLVSSPSIASNSNHAKLQRIGGITDYSSGYGKQQRVAMEMAIVDCYAPLHPRVTLHVMDSGKDPLKAASSAKKLIKTENVSAIIGLDKWEDASFVAQLGNTSEVPILSLASNIPLSASSQWSFLINMARSQHAQMKAVAAIVQTWQWRKVTIIYEDTVTSVNEIFPYLIEALSEVDTGIDYYLPLQAFAPYSVRDKLKDLLRRQSRVFIVHTSSDLASTIFLEAKRMKMMRKEFVWITTDCITNFVDSFNASTISAMQGVLGVKAFSPFRSQKHYKDFSKRFKTKFRSKYPNTKYMEPGNHALNAYDAVYTTVLAIEGKPNPKSLTHMLNNSTAVSGQNLLTRILRSKFMGLSGEVNFKGGTLAPSSIFQIVNVIGKSYLQLGYWSDGLGFSMKIDNATHSKSMKILGQVNWPGRASTVPRGWAVATSANRLRIGVPGHNTFKEFVNVTYEHPGGQPTFEGLSIDVFKAVVQNLPYGLLYDFIPYNGTYDSLVQEIHLTTFDAVVGDTNIVANRCEYAEFSQPYSDSGLQVLVYTKSKKSAARAWLFKKPFTTSTWISTALINLYSGFVVWFIERQTNRDFEGSWFKQCGTIIWLAFTTLFTSLQGDKLHSNLSRMAAVIWLFVALAITSSYTASLTSLLTVQNLNPSVTNIETLRRTGAKVGCNGNSFVVKYLETVLKFEPQNIEKMFLEDDYPRALKSGKIAAAFLEVPYMKVLLAKNCHGFMTGETFKVGGFGFVFPKGAPLLSDISQAVLNISESGTLRKIETSMLSSYKCSNSDDEAEYSLGFDSFWGLFAITGGASTVAFVLFLFPCVIPKWPNFSSRVFTETAPKHEMQQNQIQTSASPQHDPEQDEKVLFLAEMKNQEQS</sequence>
<feature type="disulfide bond" evidence="14">
    <location>
        <begin position="738"/>
        <end position="792"/>
    </location>
</feature>
<dbReference type="PANTHER" id="PTHR18966">
    <property type="entry name" value="IONOTROPIC GLUTAMATE RECEPTOR"/>
    <property type="match status" value="1"/>
</dbReference>
<evidence type="ECO:0000256" key="5">
    <source>
        <dbReference type="ARBA" id="ARBA00022729"/>
    </source>
</evidence>
<evidence type="ECO:0000256" key="1">
    <source>
        <dbReference type="ARBA" id="ARBA00004141"/>
    </source>
</evidence>
<keyword evidence="6 16" id="KW-1133">Transmembrane helix</keyword>
<dbReference type="InterPro" id="IPR028082">
    <property type="entry name" value="Peripla_BP_I"/>
</dbReference>
<evidence type="ECO:0000256" key="9">
    <source>
        <dbReference type="ARBA" id="ARBA00023170"/>
    </source>
</evidence>
<dbReference type="FunFam" id="1.10.287.70:FF:000172">
    <property type="entry name" value="Glutamate receptor"/>
    <property type="match status" value="1"/>
</dbReference>
<evidence type="ECO:0000313" key="20">
    <source>
        <dbReference type="Proteomes" id="UP001237642"/>
    </source>
</evidence>
<feature type="domain" description="Ionotropic glutamate receptor C-terminal" evidence="18">
    <location>
        <begin position="448"/>
        <end position="789"/>
    </location>
</feature>
<evidence type="ECO:0000256" key="12">
    <source>
        <dbReference type="ARBA" id="ARBA00023303"/>
    </source>
</evidence>
<evidence type="ECO:0000256" key="17">
    <source>
        <dbReference type="SAM" id="SignalP"/>
    </source>
</evidence>
<organism evidence="19 20">
    <name type="scientific">Heracleum sosnowskyi</name>
    <dbReference type="NCBI Taxonomy" id="360622"/>
    <lineage>
        <taxon>Eukaryota</taxon>
        <taxon>Viridiplantae</taxon>
        <taxon>Streptophyta</taxon>
        <taxon>Embryophyta</taxon>
        <taxon>Tracheophyta</taxon>
        <taxon>Spermatophyta</taxon>
        <taxon>Magnoliopsida</taxon>
        <taxon>eudicotyledons</taxon>
        <taxon>Gunneridae</taxon>
        <taxon>Pentapetalae</taxon>
        <taxon>asterids</taxon>
        <taxon>campanulids</taxon>
        <taxon>Apiales</taxon>
        <taxon>Apiaceae</taxon>
        <taxon>Apioideae</taxon>
        <taxon>apioid superclade</taxon>
        <taxon>Tordylieae</taxon>
        <taxon>Tordyliinae</taxon>
        <taxon>Heracleum</taxon>
    </lineage>
</organism>
<dbReference type="InterPro" id="IPR044440">
    <property type="entry name" value="GABAb_receptor_plant_PBP1"/>
</dbReference>
<accession>A0AAD8IY72</accession>
<keyword evidence="12 13" id="KW-0407">Ion channel</keyword>
<keyword evidence="4 16" id="KW-0812">Transmembrane</keyword>
<feature type="compositionally biased region" description="Polar residues" evidence="15">
    <location>
        <begin position="853"/>
        <end position="863"/>
    </location>
</feature>
<evidence type="ECO:0000256" key="10">
    <source>
        <dbReference type="ARBA" id="ARBA00023180"/>
    </source>
</evidence>
<evidence type="ECO:0000256" key="6">
    <source>
        <dbReference type="ARBA" id="ARBA00022989"/>
    </source>
</evidence>
<comment type="similarity">
    <text evidence="2 13">Belongs to the glutamate-gated ion channel (TC 1.A.10.1) family.</text>
</comment>
<evidence type="ECO:0000259" key="18">
    <source>
        <dbReference type="SMART" id="SM00079"/>
    </source>
</evidence>
<dbReference type="Gene3D" id="3.40.50.2300">
    <property type="match status" value="2"/>
</dbReference>
<reference evidence="19" key="1">
    <citation type="submission" date="2023-02" db="EMBL/GenBank/DDBJ databases">
        <title>Genome of toxic invasive species Heracleum sosnowskyi carries increased number of genes despite the absence of recent whole-genome duplications.</title>
        <authorList>
            <person name="Schelkunov M."/>
            <person name="Shtratnikova V."/>
            <person name="Makarenko M."/>
            <person name="Klepikova A."/>
            <person name="Omelchenko D."/>
            <person name="Novikova G."/>
            <person name="Obukhova E."/>
            <person name="Bogdanov V."/>
            <person name="Penin A."/>
            <person name="Logacheva M."/>
        </authorList>
    </citation>
    <scope>NUCLEOTIDE SEQUENCE</scope>
    <source>
        <strain evidence="19">Hsosn_3</strain>
        <tissue evidence="19">Leaf</tissue>
    </source>
</reference>
<keyword evidence="9 13" id="KW-0675">Receptor</keyword>
<evidence type="ECO:0000256" key="14">
    <source>
        <dbReference type="PIRSR" id="PIRSR037090-50"/>
    </source>
</evidence>
<feature type="transmembrane region" description="Helical" evidence="16">
    <location>
        <begin position="570"/>
        <end position="590"/>
    </location>
</feature>
<dbReference type="GO" id="GO:0016020">
    <property type="term" value="C:membrane"/>
    <property type="evidence" value="ECO:0007669"/>
    <property type="project" value="UniProtKB-SubCell"/>
</dbReference>
<comment type="function">
    <text evidence="13">Glutamate-gated receptor that probably acts as non-selective cation channel.</text>
</comment>
<keyword evidence="14" id="KW-1015">Disulfide bond</keyword>
<dbReference type="Pfam" id="PF01094">
    <property type="entry name" value="ANF_receptor"/>
    <property type="match status" value="1"/>
</dbReference>
<comment type="subcellular location">
    <subcellularLocation>
        <location evidence="1">Membrane</location>
        <topology evidence="1">Multi-pass membrane protein</topology>
    </subcellularLocation>
</comment>
<dbReference type="SMART" id="SM00079">
    <property type="entry name" value="PBPe"/>
    <property type="match status" value="1"/>
</dbReference>
<reference evidence="19" key="2">
    <citation type="submission" date="2023-05" db="EMBL/GenBank/DDBJ databases">
        <authorList>
            <person name="Schelkunov M.I."/>
        </authorList>
    </citation>
    <scope>NUCLEOTIDE SEQUENCE</scope>
    <source>
        <strain evidence="19">Hsosn_3</strain>
        <tissue evidence="19">Leaf</tissue>
    </source>
</reference>
<dbReference type="PIRSF" id="PIRSF037090">
    <property type="entry name" value="Iontro_Glu-like_rcpt_pln"/>
    <property type="match status" value="1"/>
</dbReference>
<keyword evidence="7 13" id="KW-0406">Ion transport</keyword>
<evidence type="ECO:0000256" key="3">
    <source>
        <dbReference type="ARBA" id="ARBA00022448"/>
    </source>
</evidence>
<proteinExistence type="inferred from homology"/>
<dbReference type="FunFam" id="3.40.50.2300:FF:000188">
    <property type="entry name" value="Glutamate receptor"/>
    <property type="match status" value="1"/>
</dbReference>
<keyword evidence="5 17" id="KW-0732">Signal</keyword>
<feature type="transmembrane region" description="Helical" evidence="16">
    <location>
        <begin position="633"/>
        <end position="657"/>
    </location>
</feature>
<dbReference type="Proteomes" id="UP001237642">
    <property type="component" value="Unassembled WGS sequence"/>
</dbReference>
<evidence type="ECO:0000256" key="2">
    <source>
        <dbReference type="ARBA" id="ARBA00008685"/>
    </source>
</evidence>
<evidence type="ECO:0000256" key="8">
    <source>
        <dbReference type="ARBA" id="ARBA00023136"/>
    </source>
</evidence>
<dbReference type="SUPFAM" id="SSF53822">
    <property type="entry name" value="Periplasmic binding protein-like I"/>
    <property type="match status" value="1"/>
</dbReference>
<name>A0AAD8IY72_9APIA</name>
<evidence type="ECO:0000256" key="15">
    <source>
        <dbReference type="SAM" id="MobiDB-lite"/>
    </source>
</evidence>
<evidence type="ECO:0000256" key="13">
    <source>
        <dbReference type="PIRNR" id="PIRNR037090"/>
    </source>
</evidence>
<evidence type="ECO:0000256" key="16">
    <source>
        <dbReference type="SAM" id="Phobius"/>
    </source>
</evidence>
<dbReference type="InterPro" id="IPR017103">
    <property type="entry name" value="Iontropic_Glu_rcpt_pln"/>
</dbReference>
<feature type="transmembrane region" description="Helical" evidence="16">
    <location>
        <begin position="808"/>
        <end position="832"/>
    </location>
</feature>
<feature type="chain" id="PRO_5042137659" description="Glutamate receptor" evidence="17">
    <location>
        <begin position="27"/>
        <end position="885"/>
    </location>
</feature>
<evidence type="ECO:0000256" key="11">
    <source>
        <dbReference type="ARBA" id="ARBA00023286"/>
    </source>
</evidence>
<keyword evidence="3 13" id="KW-0813">Transport</keyword>
<dbReference type="SUPFAM" id="SSF53850">
    <property type="entry name" value="Periplasmic binding protein-like II"/>
    <property type="match status" value="1"/>
</dbReference>
<dbReference type="CDD" id="cd13686">
    <property type="entry name" value="GluR_Plant"/>
    <property type="match status" value="1"/>
</dbReference>
<feature type="region of interest" description="Disordered" evidence="15">
    <location>
        <begin position="850"/>
        <end position="871"/>
    </location>
</feature>
<gene>
    <name evidence="19" type="ORF">POM88_012400</name>
</gene>
<dbReference type="FunFam" id="3.40.190.10:FF:000054">
    <property type="entry name" value="Glutamate receptor"/>
    <property type="match status" value="1"/>
</dbReference>
<dbReference type="InterPro" id="IPR015683">
    <property type="entry name" value="Ionotropic_Glu_rcpt"/>
</dbReference>
<dbReference type="CDD" id="cd19990">
    <property type="entry name" value="PBP1_GABAb_receptor_plant"/>
    <property type="match status" value="1"/>
</dbReference>
<dbReference type="InterPro" id="IPR001320">
    <property type="entry name" value="Iontro_rcpt_C"/>
</dbReference>
<keyword evidence="10" id="KW-0325">Glycoprotein</keyword>
<dbReference type="EMBL" id="JAUIZM010000003">
    <property type="protein sequence ID" value="KAK1393344.1"/>
    <property type="molecule type" value="Genomic_DNA"/>
</dbReference>
<dbReference type="InterPro" id="IPR001828">
    <property type="entry name" value="ANF_lig-bd_rcpt"/>
</dbReference>
<dbReference type="Gene3D" id="3.40.190.10">
    <property type="entry name" value="Periplasmic binding protein-like II"/>
    <property type="match status" value="2"/>
</dbReference>
<evidence type="ECO:0000313" key="19">
    <source>
        <dbReference type="EMBL" id="KAK1393344.1"/>
    </source>
</evidence>
<comment type="caution">
    <text evidence="19">The sequence shown here is derived from an EMBL/GenBank/DDBJ whole genome shotgun (WGS) entry which is preliminary data.</text>
</comment>
<dbReference type="AlphaFoldDB" id="A0AAD8IY72"/>
<keyword evidence="11 13" id="KW-1071">Ligand-gated ion channel</keyword>
<keyword evidence="20" id="KW-1185">Reference proteome</keyword>
<dbReference type="GO" id="GO:0015276">
    <property type="term" value="F:ligand-gated monoatomic ion channel activity"/>
    <property type="evidence" value="ECO:0007669"/>
    <property type="project" value="InterPro"/>
</dbReference>
<evidence type="ECO:0000256" key="4">
    <source>
        <dbReference type="ARBA" id="ARBA00022692"/>
    </source>
</evidence>
<dbReference type="Pfam" id="PF00060">
    <property type="entry name" value="Lig_chan"/>
    <property type="match status" value="1"/>
</dbReference>
<keyword evidence="8 13" id="KW-0472">Membrane</keyword>
<protein>
    <recommendedName>
        <fullName evidence="13">Glutamate receptor</fullName>
    </recommendedName>
</protein>
<evidence type="ECO:0000256" key="7">
    <source>
        <dbReference type="ARBA" id="ARBA00023065"/>
    </source>
</evidence>
<feature type="signal peptide" evidence="17">
    <location>
        <begin position="1"/>
        <end position="26"/>
    </location>
</feature>